<dbReference type="Pfam" id="PF17961">
    <property type="entry name" value="Big_8"/>
    <property type="match status" value="1"/>
</dbReference>
<dbReference type="InterPro" id="IPR011252">
    <property type="entry name" value="Fibrogen-bd_dom1"/>
</dbReference>
<feature type="signal peptide" evidence="7">
    <location>
        <begin position="1"/>
        <end position="19"/>
    </location>
</feature>
<dbReference type="InterPro" id="IPR008966">
    <property type="entry name" value="Adhesion_dom_sf"/>
</dbReference>
<feature type="compositionally biased region" description="Polar residues" evidence="6">
    <location>
        <begin position="264"/>
        <end position="291"/>
    </location>
</feature>
<comment type="subcellular location">
    <subcellularLocation>
        <location evidence="1">Secreted</location>
        <location evidence="1">Cell wall</location>
        <topology evidence="1">Peptidoglycan-anchor</topology>
    </subcellularLocation>
</comment>
<evidence type="ECO:0000256" key="3">
    <source>
        <dbReference type="ARBA" id="ARBA00022525"/>
    </source>
</evidence>
<feature type="compositionally biased region" description="Polar residues" evidence="6">
    <location>
        <begin position="195"/>
        <end position="207"/>
    </location>
</feature>
<organism evidence="9 10">
    <name type="scientific">Bacillus cereus (strain ATCC 14579 / DSM 31 / CCUG 7414 / JCM 2152 / NBRC 15305 / NCIMB 9373 / NCTC 2599 / NRRL B-3711)</name>
    <dbReference type="NCBI Taxonomy" id="226900"/>
    <lineage>
        <taxon>Bacteria</taxon>
        <taxon>Bacillati</taxon>
        <taxon>Bacillota</taxon>
        <taxon>Bacilli</taxon>
        <taxon>Bacillales</taxon>
        <taxon>Bacillaceae</taxon>
        <taxon>Bacillus</taxon>
        <taxon>Bacillus cereus group</taxon>
    </lineage>
</organism>
<dbReference type="SUPFAM" id="SSF49401">
    <property type="entry name" value="Bacterial adhesins"/>
    <property type="match status" value="1"/>
</dbReference>
<accession>Q814R5</accession>
<dbReference type="Proteomes" id="UP000001417">
    <property type="component" value="Chromosome"/>
</dbReference>
<evidence type="ECO:0000256" key="2">
    <source>
        <dbReference type="ARBA" id="ARBA00022512"/>
    </source>
</evidence>
<keyword evidence="2" id="KW-0134">Cell wall</keyword>
<gene>
    <name evidence="9" type="ordered locus">BC_5357</name>
</gene>
<keyword evidence="5" id="KW-0572">Peptidoglycan-anchor</keyword>
<dbReference type="EMBL" id="AE016877">
    <property type="protein sequence ID" value="AAP12219.1"/>
    <property type="molecule type" value="Genomic_DNA"/>
</dbReference>
<protein>
    <submittedName>
        <fullName evidence="9">Collagen adhesion protein</fullName>
    </submittedName>
</protein>
<name>Q814R5_BACCR</name>
<proteinExistence type="predicted"/>
<keyword evidence="3" id="KW-0964">Secreted</keyword>
<evidence type="ECO:0000313" key="10">
    <source>
        <dbReference type="Proteomes" id="UP000001417"/>
    </source>
</evidence>
<dbReference type="HOGENOM" id="CLU_069762_0_0_9"/>
<evidence type="ECO:0000256" key="5">
    <source>
        <dbReference type="ARBA" id="ARBA00023088"/>
    </source>
</evidence>
<dbReference type="GO" id="GO:0007155">
    <property type="term" value="P:cell adhesion"/>
    <property type="evidence" value="ECO:0007669"/>
    <property type="project" value="InterPro"/>
</dbReference>
<dbReference type="InterPro" id="IPR041171">
    <property type="entry name" value="SDR_Ig"/>
</dbReference>
<dbReference type="PATRIC" id="fig|226900.8.peg.5532"/>
<evidence type="ECO:0000313" key="9">
    <source>
        <dbReference type="EMBL" id="AAP12219.1"/>
    </source>
</evidence>
<evidence type="ECO:0000256" key="1">
    <source>
        <dbReference type="ARBA" id="ARBA00004168"/>
    </source>
</evidence>
<sequence>MKKIFNVCLIVFVLFSQLASFPYNQVKAETLTGDSLFDTVEMKDATNHIIDEALNPKNLINAGSIIHLEYAWSIKDHQIAQEKDATVLQIPNALKVKNDQQGNLMADQQIIGQYFVTANDNKMKIVFNDSVKDSKGVKGKIKFDTVFNPDLKPGIKAVPLTFPLGTVAKTISVPVQVDNPTSPTINSDDAKQTTEEQMNGDAQQPTEQPKDGETQQKPAEQPKDGNPQQPAKQSKDGETQQKPAEQPKDGNTQQPAEQPKDRNPQQPTEQPKDGGTQQPTENPGDNTTGQPVENPDPSPKQIKENILTSVKLTDKDGKNHLMIQIIVQILILLPISILHGKF</sequence>
<keyword evidence="10" id="KW-1185">Reference proteome</keyword>
<reference evidence="9 10" key="1">
    <citation type="journal article" date="2003" name="Nature">
        <title>Genome sequence of Bacillus cereus and comparative analysis with Bacillus anthracis.</title>
        <authorList>
            <person name="Ivanova N."/>
            <person name="Sorokin A."/>
            <person name="Anderson I."/>
            <person name="Galleron N."/>
            <person name="Candelon B."/>
            <person name="Kapatral V."/>
            <person name="Bhattacharyya A."/>
            <person name="Reznik G."/>
            <person name="Mikhailova N."/>
            <person name="Lapidus A."/>
            <person name="Chu L."/>
            <person name="Mazur M."/>
            <person name="Goltsman E."/>
            <person name="Larsen N."/>
            <person name="D'Souza M."/>
            <person name="Walunas T."/>
            <person name="Grechkin Y."/>
            <person name="Pusch G."/>
            <person name="Haselkorn R."/>
            <person name="Fonstein M."/>
            <person name="Ehrlich S.D."/>
            <person name="Overbeek R."/>
            <person name="Kyrpides N."/>
        </authorList>
    </citation>
    <scope>NUCLEOTIDE SEQUENCE [LARGE SCALE GENOMIC DNA]</scope>
    <source>
        <strain evidence="10">ATCC 14579 / DSM 31 / CCUG 7414 / JCM 2152 / NBRC 15305 / NCIMB 9373 / NCTC 2599 / NRRL B-3711</strain>
    </source>
</reference>
<evidence type="ECO:0000256" key="4">
    <source>
        <dbReference type="ARBA" id="ARBA00022729"/>
    </source>
</evidence>
<dbReference type="Gene3D" id="2.60.40.1280">
    <property type="match status" value="1"/>
</dbReference>
<evidence type="ECO:0000259" key="8">
    <source>
        <dbReference type="Pfam" id="PF17961"/>
    </source>
</evidence>
<feature type="compositionally biased region" description="Polar residues" evidence="6">
    <location>
        <begin position="178"/>
        <end position="187"/>
    </location>
</feature>
<evidence type="ECO:0000256" key="6">
    <source>
        <dbReference type="SAM" id="MobiDB-lite"/>
    </source>
</evidence>
<feature type="chain" id="PRO_5038769441" evidence="7">
    <location>
        <begin position="20"/>
        <end position="342"/>
    </location>
</feature>
<dbReference type="KEGG" id="bce:BC5357"/>
<keyword evidence="4 7" id="KW-0732">Signal</keyword>
<evidence type="ECO:0000256" key="7">
    <source>
        <dbReference type="SAM" id="SignalP"/>
    </source>
</evidence>
<feature type="region of interest" description="Disordered" evidence="6">
    <location>
        <begin position="175"/>
        <end position="303"/>
    </location>
</feature>
<dbReference type="AlphaFoldDB" id="Q814R5"/>
<feature type="domain" description="SDR-like Ig" evidence="8">
    <location>
        <begin position="62"/>
        <end position="150"/>
    </location>
</feature>